<dbReference type="Proteomes" id="UP000230842">
    <property type="component" value="Unassembled WGS sequence"/>
</dbReference>
<comment type="caution">
    <text evidence="3">The sequence shown here is derived from an EMBL/GenBank/DDBJ whole genome shotgun (WGS) entry which is preliminary data.</text>
</comment>
<dbReference type="PANTHER" id="PTHR30466">
    <property type="entry name" value="FLAVIN REDUCTASE"/>
    <property type="match status" value="1"/>
</dbReference>
<dbReference type="SMART" id="SM00903">
    <property type="entry name" value="Flavin_Reduct"/>
    <property type="match status" value="1"/>
</dbReference>
<dbReference type="InterPro" id="IPR002563">
    <property type="entry name" value="Flavin_Rdtase-like_dom"/>
</dbReference>
<evidence type="ECO:0000313" key="3">
    <source>
        <dbReference type="EMBL" id="PJJ53642.1"/>
    </source>
</evidence>
<dbReference type="RefSeq" id="WP_100415496.1">
    <property type="nucleotide sequence ID" value="NZ_PGEZ01000002.1"/>
</dbReference>
<name>A0A2M9B6U2_9ACTN</name>
<evidence type="ECO:0000259" key="2">
    <source>
        <dbReference type="SMART" id="SM00903"/>
    </source>
</evidence>
<evidence type="ECO:0000313" key="4">
    <source>
        <dbReference type="Proteomes" id="UP000230842"/>
    </source>
</evidence>
<feature type="domain" description="Flavin reductase like" evidence="2">
    <location>
        <begin position="23"/>
        <end position="170"/>
    </location>
</feature>
<dbReference type="OrthoDB" id="3394673at2"/>
<reference evidence="3 4" key="1">
    <citation type="submission" date="2017-11" db="EMBL/GenBank/DDBJ databases">
        <title>Genomic Encyclopedia of Archaeal and Bacterial Type Strains, Phase II (KMG-II): From Individual Species to Whole Genera.</title>
        <authorList>
            <person name="Goeker M."/>
        </authorList>
    </citation>
    <scope>NUCLEOTIDE SEQUENCE [LARGE SCALE GENOMIC DNA]</scope>
    <source>
        <strain evidence="3 4">DSM 27763</strain>
    </source>
</reference>
<dbReference type="AlphaFoldDB" id="A0A2M9B6U2"/>
<keyword evidence="1" id="KW-0560">Oxidoreductase</keyword>
<dbReference type="PANTHER" id="PTHR30466:SF1">
    <property type="entry name" value="FMN REDUCTASE (NADH) RUTF"/>
    <property type="match status" value="1"/>
</dbReference>
<proteinExistence type="predicted"/>
<accession>A0A2M9B6U2</accession>
<protein>
    <submittedName>
        <fullName evidence="3">Flavin reductase (DIM6/NTAB) family NADH-FMN oxidoreductase RutF</fullName>
    </submittedName>
</protein>
<gene>
    <name evidence="3" type="ORF">CLV56_3133</name>
</gene>
<dbReference type="InterPro" id="IPR012349">
    <property type="entry name" value="Split_barrel_FMN-bd"/>
</dbReference>
<keyword evidence="4" id="KW-1185">Reference proteome</keyword>
<dbReference type="InterPro" id="IPR050268">
    <property type="entry name" value="NADH-dep_flavin_reductase"/>
</dbReference>
<evidence type="ECO:0000256" key="1">
    <source>
        <dbReference type="ARBA" id="ARBA00023002"/>
    </source>
</evidence>
<dbReference type="EMBL" id="PGEZ01000002">
    <property type="protein sequence ID" value="PJJ53642.1"/>
    <property type="molecule type" value="Genomic_DNA"/>
</dbReference>
<organism evidence="3 4">
    <name type="scientific">Mumia flava</name>
    <dbReference type="NCBI Taxonomy" id="1348852"/>
    <lineage>
        <taxon>Bacteria</taxon>
        <taxon>Bacillati</taxon>
        <taxon>Actinomycetota</taxon>
        <taxon>Actinomycetes</taxon>
        <taxon>Propionibacteriales</taxon>
        <taxon>Nocardioidaceae</taxon>
        <taxon>Mumia</taxon>
    </lineage>
</organism>
<sequence>MTIHSEHPFVPPEPERDPLRRFRGRLAQPVTVVTAGRGDDRVGLTVSSVLVAEGDPARVALLVDEDSDLAETLRPGEAFVVNVLGWAQRGLADPFAGTGPAPGGPFRLGEWSESDWGPVLVGSVGWLGARVTGEPRPLGWPLLVDAAVEQVTVSDDDPAPLTHLRGRYRRAD</sequence>
<dbReference type="SUPFAM" id="SSF50475">
    <property type="entry name" value="FMN-binding split barrel"/>
    <property type="match status" value="1"/>
</dbReference>
<dbReference type="Gene3D" id="2.30.110.10">
    <property type="entry name" value="Electron Transport, Fmn-binding Protein, Chain A"/>
    <property type="match status" value="1"/>
</dbReference>
<dbReference type="Pfam" id="PF01613">
    <property type="entry name" value="Flavin_Reduct"/>
    <property type="match status" value="1"/>
</dbReference>
<dbReference type="GO" id="GO:0010181">
    <property type="term" value="F:FMN binding"/>
    <property type="evidence" value="ECO:0007669"/>
    <property type="project" value="InterPro"/>
</dbReference>
<dbReference type="GO" id="GO:0042602">
    <property type="term" value="F:riboflavin reductase (NADPH) activity"/>
    <property type="evidence" value="ECO:0007669"/>
    <property type="project" value="TreeGrafter"/>
</dbReference>